<sequence length="207" mass="22617">CHAASATSLWPALGCHACGLPTGSSWDAPAAAATAHSFGPDAHSSRSCETSDDGPNSIAFACAVRCTNTGLRHRISAKSGSAKDCDSNRPYFRSLADTLRGGEERRRNVCDFRRRLRVACCPSDAYAHDARKCMARLSAPIPQATHAKCRPQGCKRRCWRHHERCPAEIRHRGPERVIFRYLSLGLGSCRVWDEDTGTTSSWAGFGQ</sequence>
<evidence type="ECO:0000313" key="1">
    <source>
        <dbReference type="EMBL" id="CAE8618736.1"/>
    </source>
</evidence>
<organism evidence="1 2">
    <name type="scientific">Polarella glacialis</name>
    <name type="common">Dinoflagellate</name>
    <dbReference type="NCBI Taxonomy" id="89957"/>
    <lineage>
        <taxon>Eukaryota</taxon>
        <taxon>Sar</taxon>
        <taxon>Alveolata</taxon>
        <taxon>Dinophyceae</taxon>
        <taxon>Suessiales</taxon>
        <taxon>Suessiaceae</taxon>
        <taxon>Polarella</taxon>
    </lineage>
</organism>
<comment type="caution">
    <text evidence="1">The sequence shown here is derived from an EMBL/GenBank/DDBJ whole genome shotgun (WGS) entry which is preliminary data.</text>
</comment>
<protein>
    <submittedName>
        <fullName evidence="1">Uncharacterized protein</fullName>
    </submittedName>
</protein>
<feature type="non-terminal residue" evidence="1">
    <location>
        <position position="207"/>
    </location>
</feature>
<feature type="non-terminal residue" evidence="1">
    <location>
        <position position="1"/>
    </location>
</feature>
<evidence type="ECO:0000313" key="2">
    <source>
        <dbReference type="Proteomes" id="UP000654075"/>
    </source>
</evidence>
<keyword evidence="2" id="KW-1185">Reference proteome</keyword>
<reference evidence="1" key="1">
    <citation type="submission" date="2021-02" db="EMBL/GenBank/DDBJ databases">
        <authorList>
            <person name="Dougan E. K."/>
            <person name="Rhodes N."/>
            <person name="Thang M."/>
            <person name="Chan C."/>
        </authorList>
    </citation>
    <scope>NUCLEOTIDE SEQUENCE</scope>
</reference>
<name>A0A813G268_POLGL</name>
<accession>A0A813G268</accession>
<gene>
    <name evidence="1" type="ORF">PGLA1383_LOCUS36336</name>
</gene>
<dbReference type="EMBL" id="CAJNNV010026653">
    <property type="protein sequence ID" value="CAE8618736.1"/>
    <property type="molecule type" value="Genomic_DNA"/>
</dbReference>
<dbReference type="Proteomes" id="UP000654075">
    <property type="component" value="Unassembled WGS sequence"/>
</dbReference>
<proteinExistence type="predicted"/>
<dbReference type="AlphaFoldDB" id="A0A813G268"/>